<reference evidence="1 2" key="1">
    <citation type="journal article" date="2024" name="G3 (Bethesda)">
        <title>Genome assembly of Hibiscus sabdariffa L. provides insights into metabolisms of medicinal natural products.</title>
        <authorList>
            <person name="Kim T."/>
        </authorList>
    </citation>
    <scope>NUCLEOTIDE SEQUENCE [LARGE SCALE GENOMIC DNA]</scope>
    <source>
        <strain evidence="1">TK-2024</strain>
        <tissue evidence="1">Old leaves</tissue>
    </source>
</reference>
<evidence type="ECO:0000313" key="1">
    <source>
        <dbReference type="EMBL" id="KAK8563737.1"/>
    </source>
</evidence>
<name>A0ABR2EP02_9ROSI</name>
<organism evidence="1 2">
    <name type="scientific">Hibiscus sabdariffa</name>
    <name type="common">roselle</name>
    <dbReference type="NCBI Taxonomy" id="183260"/>
    <lineage>
        <taxon>Eukaryota</taxon>
        <taxon>Viridiplantae</taxon>
        <taxon>Streptophyta</taxon>
        <taxon>Embryophyta</taxon>
        <taxon>Tracheophyta</taxon>
        <taxon>Spermatophyta</taxon>
        <taxon>Magnoliopsida</taxon>
        <taxon>eudicotyledons</taxon>
        <taxon>Gunneridae</taxon>
        <taxon>Pentapetalae</taxon>
        <taxon>rosids</taxon>
        <taxon>malvids</taxon>
        <taxon>Malvales</taxon>
        <taxon>Malvaceae</taxon>
        <taxon>Malvoideae</taxon>
        <taxon>Hibiscus</taxon>
    </lineage>
</organism>
<gene>
    <name evidence="1" type="ORF">V6N12_035878</name>
</gene>
<keyword evidence="2" id="KW-1185">Reference proteome</keyword>
<evidence type="ECO:0000313" key="2">
    <source>
        <dbReference type="Proteomes" id="UP001472677"/>
    </source>
</evidence>
<dbReference type="Proteomes" id="UP001472677">
    <property type="component" value="Unassembled WGS sequence"/>
</dbReference>
<sequence>MNGFRIKIFRARTIINNLRGKDTPKINEGWRTTTAGGIIQSKTNEARHTFPTRDLRSYKEALLGGVVNLLGEFPRKSIVDIQEQQSQTDITKVWVIDKDKAIQCDDEGGGRNLFPFRLRKWSGEVIVWWDK</sequence>
<proteinExistence type="predicted"/>
<dbReference type="EMBL" id="JBBPBM010000011">
    <property type="protein sequence ID" value="KAK8563737.1"/>
    <property type="molecule type" value="Genomic_DNA"/>
</dbReference>
<comment type="caution">
    <text evidence="1">The sequence shown here is derived from an EMBL/GenBank/DDBJ whole genome shotgun (WGS) entry which is preliminary data.</text>
</comment>
<protein>
    <submittedName>
        <fullName evidence="1">Uncharacterized protein</fullName>
    </submittedName>
</protein>
<accession>A0ABR2EP02</accession>